<protein>
    <submittedName>
        <fullName evidence="1">Phage head-tail adapter protein</fullName>
    </submittedName>
</protein>
<dbReference type="Pfam" id="PF05135">
    <property type="entry name" value="Phage_connect_1"/>
    <property type="match status" value="1"/>
</dbReference>
<dbReference type="Proteomes" id="UP000487649">
    <property type="component" value="Unassembled WGS sequence"/>
</dbReference>
<accession>A0A9X5AQ60</accession>
<evidence type="ECO:0000313" key="1">
    <source>
        <dbReference type="EMBL" id="MTK22231.1"/>
    </source>
</evidence>
<name>A0A9X5AQ60_9FIRM</name>
<dbReference type="Gene3D" id="1.10.246.150">
    <property type="match status" value="1"/>
</dbReference>
<dbReference type="RefSeq" id="WP_155223003.1">
    <property type="nucleotide sequence ID" value="NZ_CAJJOK010000023.1"/>
</dbReference>
<dbReference type="InterPro" id="IPR021146">
    <property type="entry name" value="Phage_gp6-like_head-tail"/>
</dbReference>
<dbReference type="AlphaFoldDB" id="A0A9X5AQ60"/>
<evidence type="ECO:0000313" key="2">
    <source>
        <dbReference type="Proteomes" id="UP000487649"/>
    </source>
</evidence>
<gene>
    <name evidence="1" type="ORF">GMA92_12495</name>
</gene>
<proteinExistence type="predicted"/>
<reference evidence="1 2" key="1">
    <citation type="journal article" date="2019" name="Nat. Med.">
        <title>A library of human gut bacterial isolates paired with longitudinal multiomics data enables mechanistic microbiome research.</title>
        <authorList>
            <person name="Poyet M."/>
            <person name="Groussin M."/>
            <person name="Gibbons S.M."/>
            <person name="Avila-Pacheco J."/>
            <person name="Jiang X."/>
            <person name="Kearney S.M."/>
            <person name="Perrotta A.R."/>
            <person name="Berdy B."/>
            <person name="Zhao S."/>
            <person name="Lieberman T.D."/>
            <person name="Swanson P.K."/>
            <person name="Smith M."/>
            <person name="Roesemann S."/>
            <person name="Alexander J.E."/>
            <person name="Rich S.A."/>
            <person name="Livny J."/>
            <person name="Vlamakis H."/>
            <person name="Clish C."/>
            <person name="Bullock K."/>
            <person name="Deik A."/>
            <person name="Scott J."/>
            <person name="Pierce K.A."/>
            <person name="Xavier R.J."/>
            <person name="Alm E.J."/>
        </authorList>
    </citation>
    <scope>NUCLEOTIDE SEQUENCE [LARGE SCALE GENOMIC DNA]</scope>
    <source>
        <strain evidence="1 2">BIOML-A198</strain>
    </source>
</reference>
<comment type="caution">
    <text evidence="1">The sequence shown here is derived from an EMBL/GenBank/DDBJ whole genome shotgun (WGS) entry which is preliminary data.</text>
</comment>
<dbReference type="EMBL" id="WMQE01000033">
    <property type="protein sequence ID" value="MTK22231.1"/>
    <property type="molecule type" value="Genomic_DNA"/>
</dbReference>
<sequence>MYDKLELLRSKLEFSDYSKDFVLEQYLDDAESFLLSETNRTQLNDALKRIVVDVAYHDYNVDQQFGETSRSEGGVSVSYDKNYPPRILRVINGNRQLKAVKIANENRSKKDVLLKAQMPYRR</sequence>
<organism evidence="1 2">
    <name type="scientific">Turicibacter sanguinis</name>
    <dbReference type="NCBI Taxonomy" id="154288"/>
    <lineage>
        <taxon>Bacteria</taxon>
        <taxon>Bacillati</taxon>
        <taxon>Bacillota</taxon>
        <taxon>Erysipelotrichia</taxon>
        <taxon>Erysipelotrichales</taxon>
        <taxon>Turicibacteraceae</taxon>
        <taxon>Turicibacter</taxon>
    </lineage>
</organism>
<dbReference type="InterPro" id="IPR053746">
    <property type="entry name" value="Viral_HT_Connector_Assembly"/>
</dbReference>